<comment type="catalytic activity">
    <reaction evidence="7">
        <text>diphthine methyl ester-[translation elongation factor 2] + H2O = diphthine-[translation elongation factor 2] + methanol + H(+)</text>
        <dbReference type="Rhea" id="RHEA:42656"/>
        <dbReference type="Rhea" id="RHEA-COMP:10172"/>
        <dbReference type="Rhea" id="RHEA-COMP:10173"/>
        <dbReference type="ChEBI" id="CHEBI:15377"/>
        <dbReference type="ChEBI" id="CHEBI:15378"/>
        <dbReference type="ChEBI" id="CHEBI:17790"/>
        <dbReference type="ChEBI" id="CHEBI:79005"/>
        <dbReference type="ChEBI" id="CHEBI:82696"/>
        <dbReference type="EC" id="3.1.1.97"/>
    </reaction>
</comment>
<evidence type="ECO:0000256" key="2">
    <source>
        <dbReference type="ARBA" id="ARBA00022574"/>
    </source>
</evidence>
<dbReference type="STRING" id="4955.A0A1G4M9H2"/>
<comment type="similarity">
    <text evidence="5">Belongs to the DPH7 family.</text>
</comment>
<evidence type="ECO:0000313" key="8">
    <source>
        <dbReference type="EMBL" id="SCW00519.1"/>
    </source>
</evidence>
<gene>
    <name evidence="8" type="ORF">LAFE_0C05974G</name>
</gene>
<evidence type="ECO:0000313" key="9">
    <source>
        <dbReference type="Proteomes" id="UP000190831"/>
    </source>
</evidence>
<dbReference type="OMA" id="LVCCMYD"/>
<name>A0A1G4M9H2_LACFM</name>
<dbReference type="GO" id="GO:0017183">
    <property type="term" value="P:protein histidyl modification to diphthamide"/>
    <property type="evidence" value="ECO:0007669"/>
    <property type="project" value="TreeGrafter"/>
</dbReference>
<dbReference type="AlphaFoldDB" id="A0A1G4M9H2"/>
<dbReference type="GO" id="GO:0005737">
    <property type="term" value="C:cytoplasm"/>
    <property type="evidence" value="ECO:0007669"/>
    <property type="project" value="TreeGrafter"/>
</dbReference>
<sequence length="378" mass="41879">MSIEESKAIKSCKAQQPPCCLRIFDDRYIILGTYDLDKPTGIRTGSVEVYDNELQLLKTYKTYGAILDLKLSPFDPTLMATAHSTGNITLWRIRPSPDDAAITLDEISNLQVFESDNLITSLHFSPLRPEIVVVTTTSGEVKAVELAYETEVFSSEHISAHYANVERQSCEVQGQVVSYCKSKGTDFLQEHSLESWTAEFGTLSPFENVLFSGGDDSTIIAHDLRTGNSVWSNSRIHEAGLVAIKCSTPTFRSHMPTSIITGSYDDKIRSLELRMMGTSIYPGINVPVLNSADCNLGGGVWRFVESPKNSSSPSHNDLLVCCMYNGSKILSVSGDQFKTTHFIKNGHDSMCYGGDWGRNFIGTCSFYDKTVQLWTENP</sequence>
<dbReference type="InterPro" id="IPR036322">
    <property type="entry name" value="WD40_repeat_dom_sf"/>
</dbReference>
<dbReference type="InterPro" id="IPR052415">
    <property type="entry name" value="Diphthine_MTase"/>
</dbReference>
<dbReference type="PANTHER" id="PTHR46042:SF1">
    <property type="entry name" value="DIPHTHINE METHYLTRANSFERASE"/>
    <property type="match status" value="1"/>
</dbReference>
<evidence type="ECO:0000256" key="5">
    <source>
        <dbReference type="ARBA" id="ARBA00038092"/>
    </source>
</evidence>
<accession>A0A1G4M9H2</accession>
<evidence type="ECO:0000256" key="6">
    <source>
        <dbReference type="ARBA" id="ARBA00039131"/>
    </source>
</evidence>
<dbReference type="InterPro" id="IPR001680">
    <property type="entry name" value="WD40_rpt"/>
</dbReference>
<dbReference type="SUPFAM" id="SSF50978">
    <property type="entry name" value="WD40 repeat-like"/>
    <property type="match status" value="1"/>
</dbReference>
<dbReference type="SMART" id="SM00320">
    <property type="entry name" value="WD40"/>
    <property type="match status" value="4"/>
</dbReference>
<dbReference type="Proteomes" id="UP000190831">
    <property type="component" value="Chromosome C"/>
</dbReference>
<comment type="pathway">
    <text evidence="1">Protein modification; peptidyl-diphthamide biosynthesis.</text>
</comment>
<evidence type="ECO:0000256" key="3">
    <source>
        <dbReference type="ARBA" id="ARBA00022737"/>
    </source>
</evidence>
<dbReference type="EC" id="3.1.1.97" evidence="6"/>
<organism evidence="8 9">
    <name type="scientific">Lachancea fermentati</name>
    <name type="common">Zygosaccharomyces fermentati</name>
    <dbReference type="NCBI Taxonomy" id="4955"/>
    <lineage>
        <taxon>Eukaryota</taxon>
        <taxon>Fungi</taxon>
        <taxon>Dikarya</taxon>
        <taxon>Ascomycota</taxon>
        <taxon>Saccharomycotina</taxon>
        <taxon>Saccharomycetes</taxon>
        <taxon>Saccharomycetales</taxon>
        <taxon>Saccharomycetaceae</taxon>
        <taxon>Lachancea</taxon>
    </lineage>
</organism>
<keyword evidence="4" id="KW-0378">Hydrolase</keyword>
<keyword evidence="3" id="KW-0677">Repeat</keyword>
<dbReference type="OrthoDB" id="1930760at2759"/>
<dbReference type="GO" id="GO:0061685">
    <property type="term" value="F:diphthine methylesterase activity"/>
    <property type="evidence" value="ECO:0007669"/>
    <property type="project" value="UniProtKB-EC"/>
</dbReference>
<evidence type="ECO:0000256" key="7">
    <source>
        <dbReference type="ARBA" id="ARBA00047551"/>
    </source>
</evidence>
<dbReference type="Gene3D" id="2.130.10.10">
    <property type="entry name" value="YVTN repeat-like/Quinoprotein amine dehydrogenase"/>
    <property type="match status" value="1"/>
</dbReference>
<reference evidence="8 9" key="1">
    <citation type="submission" date="2016-03" db="EMBL/GenBank/DDBJ databases">
        <authorList>
            <person name="Devillers H."/>
        </authorList>
    </citation>
    <scope>NUCLEOTIDE SEQUENCE [LARGE SCALE GENOMIC DNA]</scope>
    <source>
        <strain evidence="8">CBS 6772</strain>
    </source>
</reference>
<dbReference type="EMBL" id="LT598485">
    <property type="protein sequence ID" value="SCW00519.1"/>
    <property type="molecule type" value="Genomic_DNA"/>
</dbReference>
<dbReference type="InterPro" id="IPR015943">
    <property type="entry name" value="WD40/YVTN_repeat-like_dom_sf"/>
</dbReference>
<keyword evidence="2" id="KW-0853">WD repeat</keyword>
<dbReference type="PANTHER" id="PTHR46042">
    <property type="entry name" value="DIPHTHINE METHYLTRANSFERASE"/>
    <property type="match status" value="1"/>
</dbReference>
<keyword evidence="9" id="KW-1185">Reference proteome</keyword>
<proteinExistence type="inferred from homology"/>
<protein>
    <recommendedName>
        <fullName evidence="6">methylated diphthine methylhydrolase</fullName>
        <ecNumber evidence="6">3.1.1.97</ecNumber>
    </recommendedName>
</protein>
<evidence type="ECO:0000256" key="4">
    <source>
        <dbReference type="ARBA" id="ARBA00022801"/>
    </source>
</evidence>
<evidence type="ECO:0000256" key="1">
    <source>
        <dbReference type="ARBA" id="ARBA00005156"/>
    </source>
</evidence>